<feature type="region of interest" description="Disordered" evidence="1">
    <location>
        <begin position="116"/>
        <end position="146"/>
    </location>
</feature>
<keyword evidence="3" id="KW-1185">Reference proteome</keyword>
<name>A0A1W0WIF3_HYPEX</name>
<protein>
    <submittedName>
        <fullName evidence="2">Uncharacterized protein</fullName>
    </submittedName>
</protein>
<evidence type="ECO:0000256" key="1">
    <source>
        <dbReference type="SAM" id="MobiDB-lite"/>
    </source>
</evidence>
<accession>A0A1W0WIF3</accession>
<evidence type="ECO:0000313" key="2">
    <source>
        <dbReference type="EMBL" id="OQV14994.1"/>
    </source>
</evidence>
<feature type="compositionally biased region" description="Gly residues" evidence="1">
    <location>
        <begin position="116"/>
        <end position="126"/>
    </location>
</feature>
<dbReference type="AlphaFoldDB" id="A0A1W0WIF3"/>
<comment type="caution">
    <text evidence="2">The sequence shown here is derived from an EMBL/GenBank/DDBJ whole genome shotgun (WGS) entry which is preliminary data.</text>
</comment>
<reference evidence="3" key="1">
    <citation type="submission" date="2017-01" db="EMBL/GenBank/DDBJ databases">
        <title>Comparative genomics of anhydrobiosis in the tardigrade Hypsibius dujardini.</title>
        <authorList>
            <person name="Yoshida Y."/>
            <person name="Koutsovoulos G."/>
            <person name="Laetsch D."/>
            <person name="Stevens L."/>
            <person name="Kumar S."/>
            <person name="Horikawa D."/>
            <person name="Ishino K."/>
            <person name="Komine S."/>
            <person name="Tomita M."/>
            <person name="Blaxter M."/>
            <person name="Arakawa K."/>
        </authorList>
    </citation>
    <scope>NUCLEOTIDE SEQUENCE [LARGE SCALE GENOMIC DNA]</scope>
    <source>
        <strain evidence="3">Z151</strain>
    </source>
</reference>
<feature type="region of interest" description="Disordered" evidence="1">
    <location>
        <begin position="223"/>
        <end position="252"/>
    </location>
</feature>
<feature type="compositionally biased region" description="Gly residues" evidence="1">
    <location>
        <begin position="133"/>
        <end position="146"/>
    </location>
</feature>
<organism evidence="2 3">
    <name type="scientific">Hypsibius exemplaris</name>
    <name type="common">Freshwater tardigrade</name>
    <dbReference type="NCBI Taxonomy" id="2072580"/>
    <lineage>
        <taxon>Eukaryota</taxon>
        <taxon>Metazoa</taxon>
        <taxon>Ecdysozoa</taxon>
        <taxon>Tardigrada</taxon>
        <taxon>Eutardigrada</taxon>
        <taxon>Parachela</taxon>
        <taxon>Hypsibioidea</taxon>
        <taxon>Hypsibiidae</taxon>
        <taxon>Hypsibius</taxon>
    </lineage>
</organism>
<dbReference type="EMBL" id="MTYJ01000095">
    <property type="protein sequence ID" value="OQV14994.1"/>
    <property type="molecule type" value="Genomic_DNA"/>
</dbReference>
<gene>
    <name evidence="2" type="ORF">BV898_10754</name>
</gene>
<sequence>MSVPMEVSPAVQEESIDVEANDYEQLKETVVYLGESILSCKAQLRSLLQSNVEPTAQPVPTADATMDAPPMPTPPPGPAGVGDWQSLVRQEVQRALELNVQSPAVFTTQTFVRGGGRGRIGRGGGFRGHRFNGRGGRGGRGGGCGGQSYGSNPSGYNGNYGSSGYNGNYGAGGYNGNSGDGSGPSGGFGYEQRTETGGSSCSFCGIAGHSEFRCFDRKRAMRDAKERVAKRAGAGASGQGTNSDPGNEREYL</sequence>
<dbReference type="Proteomes" id="UP000192578">
    <property type="component" value="Unassembled WGS sequence"/>
</dbReference>
<proteinExistence type="predicted"/>
<evidence type="ECO:0000313" key="3">
    <source>
        <dbReference type="Proteomes" id="UP000192578"/>
    </source>
</evidence>